<dbReference type="PANTHER" id="PTHR43567">
    <property type="entry name" value="FLAVOREDOXIN-RELATED-RELATED"/>
    <property type="match status" value="1"/>
</dbReference>
<name>G9YEZ5_9FIRM</name>
<organism evidence="3 4">
    <name type="scientific">Anaeroglobus geminatus F0357</name>
    <dbReference type="NCBI Taxonomy" id="861450"/>
    <lineage>
        <taxon>Bacteria</taxon>
        <taxon>Bacillati</taxon>
        <taxon>Bacillota</taxon>
        <taxon>Negativicutes</taxon>
        <taxon>Veillonellales</taxon>
        <taxon>Veillonellaceae</taxon>
        <taxon>Anaeroglobus</taxon>
    </lineage>
</organism>
<evidence type="ECO:0000256" key="1">
    <source>
        <dbReference type="ARBA" id="ARBA00038054"/>
    </source>
</evidence>
<dbReference type="AlphaFoldDB" id="G9YEZ5"/>
<dbReference type="STRING" id="861450.HMPREF0080_00205"/>
<evidence type="ECO:0000313" key="4">
    <source>
        <dbReference type="Proteomes" id="UP000005481"/>
    </source>
</evidence>
<dbReference type="InterPro" id="IPR052174">
    <property type="entry name" value="Flavoredoxin"/>
</dbReference>
<gene>
    <name evidence="3" type="ORF">HMPREF0080_00205</name>
</gene>
<protein>
    <recommendedName>
        <fullName evidence="2">Flavin reductase like domain-containing protein</fullName>
    </recommendedName>
</protein>
<dbReference type="PANTHER" id="PTHR43567:SF5">
    <property type="entry name" value="HYPOTHETICAL CYTOSOLIC PROTEIN"/>
    <property type="match status" value="1"/>
</dbReference>
<evidence type="ECO:0000313" key="3">
    <source>
        <dbReference type="EMBL" id="EHM43330.1"/>
    </source>
</evidence>
<dbReference type="EMBL" id="AGCJ01000009">
    <property type="protein sequence ID" value="EHM43330.1"/>
    <property type="molecule type" value="Genomic_DNA"/>
</dbReference>
<dbReference type="Gene3D" id="2.30.110.10">
    <property type="entry name" value="Electron Transport, Fmn-binding Protein, Chain A"/>
    <property type="match status" value="1"/>
</dbReference>
<dbReference type="PATRIC" id="fig|861450.3.peg.198"/>
<sequence>MTYKEKDYRVFAMFEKDWALVTAGTIERFNSCTVGWGSLGNIWGDGRSTVTVYVHPARYTSEFLKENEEFTVSFFPKSQKSALAYMGTHSGRTENKAEAAGLTPVAVRNSVTYEEAELTFVCRKLYQHQFTKEDIVSDVQAYYASGAAVYPDGEGGWQPHIVFIGEILDVIDKR</sequence>
<dbReference type="eggNOG" id="COG1853">
    <property type="taxonomic scope" value="Bacteria"/>
</dbReference>
<keyword evidence="4" id="KW-1185">Reference proteome</keyword>
<dbReference type="InterPro" id="IPR002563">
    <property type="entry name" value="Flavin_Rdtase-like_dom"/>
</dbReference>
<feature type="domain" description="Flavin reductase like" evidence="2">
    <location>
        <begin position="19"/>
        <end position="170"/>
    </location>
</feature>
<dbReference type="Pfam" id="PF01613">
    <property type="entry name" value="Flavin_Reduct"/>
    <property type="match status" value="1"/>
</dbReference>
<dbReference type="SUPFAM" id="SSF50475">
    <property type="entry name" value="FMN-binding split barrel"/>
    <property type="match status" value="1"/>
</dbReference>
<reference evidence="3 4" key="1">
    <citation type="submission" date="2011-08" db="EMBL/GenBank/DDBJ databases">
        <authorList>
            <person name="Weinstock G."/>
            <person name="Sodergren E."/>
            <person name="Clifton S."/>
            <person name="Fulton L."/>
            <person name="Fulton B."/>
            <person name="Courtney L."/>
            <person name="Fronick C."/>
            <person name="Harrison M."/>
            <person name="Strong C."/>
            <person name="Farmer C."/>
            <person name="Delahaunty K."/>
            <person name="Markovic C."/>
            <person name="Hall O."/>
            <person name="Minx P."/>
            <person name="Tomlinson C."/>
            <person name="Mitreva M."/>
            <person name="Hou S."/>
            <person name="Chen J."/>
            <person name="Wollam A."/>
            <person name="Pepin K.H."/>
            <person name="Johnson M."/>
            <person name="Bhonagiri V."/>
            <person name="Zhang X."/>
            <person name="Suruliraj S."/>
            <person name="Warren W."/>
            <person name="Chinwalla A."/>
            <person name="Mardis E.R."/>
            <person name="Wilson R.K."/>
        </authorList>
    </citation>
    <scope>NUCLEOTIDE SEQUENCE [LARGE SCALE GENOMIC DNA]</scope>
    <source>
        <strain evidence="3 4">F0357</strain>
    </source>
</reference>
<proteinExistence type="inferred from homology"/>
<comment type="similarity">
    <text evidence="1">Belongs to the flavoredoxin family.</text>
</comment>
<dbReference type="InterPro" id="IPR012349">
    <property type="entry name" value="Split_barrel_FMN-bd"/>
</dbReference>
<evidence type="ECO:0000259" key="2">
    <source>
        <dbReference type="Pfam" id="PF01613"/>
    </source>
</evidence>
<dbReference type="GO" id="GO:0010181">
    <property type="term" value="F:FMN binding"/>
    <property type="evidence" value="ECO:0007669"/>
    <property type="project" value="InterPro"/>
</dbReference>
<dbReference type="Proteomes" id="UP000005481">
    <property type="component" value="Unassembled WGS sequence"/>
</dbReference>
<accession>G9YEZ5</accession>
<dbReference type="HOGENOM" id="CLU_102849_0_0_9"/>
<dbReference type="GO" id="GO:0016646">
    <property type="term" value="F:oxidoreductase activity, acting on the CH-NH group of donors, NAD or NADP as acceptor"/>
    <property type="evidence" value="ECO:0007669"/>
    <property type="project" value="UniProtKB-ARBA"/>
</dbReference>
<comment type="caution">
    <text evidence="3">The sequence shown here is derived from an EMBL/GenBank/DDBJ whole genome shotgun (WGS) entry which is preliminary data.</text>
</comment>